<reference evidence="1" key="1">
    <citation type="journal article" date="2019" name="MBio">
        <title>Virus Genomes from Deep Sea Sediments Expand the Ocean Megavirome and Support Independent Origins of Viral Gigantism.</title>
        <authorList>
            <person name="Backstrom D."/>
            <person name="Yutin N."/>
            <person name="Jorgensen S.L."/>
            <person name="Dharamshi J."/>
            <person name="Homa F."/>
            <person name="Zaremba-Niedwiedzka K."/>
            <person name="Spang A."/>
            <person name="Wolf Y.I."/>
            <person name="Koonin E.V."/>
            <person name="Ettema T.J."/>
        </authorList>
    </citation>
    <scope>NUCLEOTIDE SEQUENCE</scope>
</reference>
<sequence length="57" mass="5599">MQKISIIGAGGHAKIAVAVAANGSDAVEGVYDEGAKMCGKTCCGHAAKRLGVRGGGR</sequence>
<evidence type="ECO:0000313" key="1">
    <source>
        <dbReference type="EMBL" id="QBK86956.1"/>
    </source>
</evidence>
<dbReference type="EMBL" id="MK500339">
    <property type="protein sequence ID" value="QBK86956.1"/>
    <property type="molecule type" value="Genomic_DNA"/>
</dbReference>
<evidence type="ECO:0008006" key="2">
    <source>
        <dbReference type="Google" id="ProtNLM"/>
    </source>
</evidence>
<name>A0A481YWQ4_9VIRU</name>
<accession>A0A481YWQ4</accession>
<proteinExistence type="predicted"/>
<organism evidence="1">
    <name type="scientific">Marseillevirus LCMAC103</name>
    <dbReference type="NCBI Taxonomy" id="2506604"/>
    <lineage>
        <taxon>Viruses</taxon>
        <taxon>Varidnaviria</taxon>
        <taxon>Bamfordvirae</taxon>
        <taxon>Nucleocytoviricota</taxon>
        <taxon>Megaviricetes</taxon>
        <taxon>Pimascovirales</taxon>
        <taxon>Pimascovirales incertae sedis</taxon>
        <taxon>Marseilleviridae</taxon>
    </lineage>
</organism>
<protein>
    <recommendedName>
        <fullName evidence="2">PglD N-terminal domain-containing protein</fullName>
    </recommendedName>
</protein>
<gene>
    <name evidence="1" type="ORF">LCMAC103_02980</name>
</gene>
<dbReference type="Gene3D" id="3.40.50.20">
    <property type="match status" value="1"/>
</dbReference>